<evidence type="ECO:0000313" key="3">
    <source>
        <dbReference type="EMBL" id="AZV01742.1"/>
    </source>
</evidence>
<keyword evidence="3" id="KW-0269">Exonuclease</keyword>
<accession>A0A3T0INZ6</accession>
<sequence>MQSTERRGAKKLPSTGTKPGSKRWNGPRGMWPTTDDGKLVLTQSMVSGFVECPRETYYSIVLGLRPRIESKPLTRGTWVHALLEERGRGGDWRAKHQEILEKARLEQFEEEVDALAEECYNILLSYEWVYRTEKLTPVAVELTVERPMFGGKALYRGRIDIIWIDENGDVWLGDHKTHATLPDWRYRELAFQHYSYLWACQTSPAYAALRYKGKPLPQPKGFIYDYCKTSAIKRPSLTTTGKISRVLKPGGTTLPVFKEWLRDNGMLTTIRGKDLLAIEDPKERAYVEEFLVELQNRDYTDLFRRDKMTFTDDQARRQYKSFVTSARRMLNYKWDDPDCVERNLHACSGYMCNYKDLTVADLMHGTSEIEQKTRYVTTRDPLDYYPNQKKGKKKP</sequence>
<feature type="region of interest" description="Disordered" evidence="1">
    <location>
        <begin position="1"/>
        <end position="31"/>
    </location>
</feature>
<name>A0A3T0INZ6_9CAUD</name>
<dbReference type="InterPro" id="IPR011604">
    <property type="entry name" value="PDDEXK-like_dom_sf"/>
</dbReference>
<dbReference type="GO" id="GO:0004527">
    <property type="term" value="F:exonuclease activity"/>
    <property type="evidence" value="ECO:0007669"/>
    <property type="project" value="UniProtKB-KW"/>
</dbReference>
<keyword evidence="3" id="KW-0540">Nuclease</keyword>
<feature type="domain" description="PD-(D/E)XK endonuclease-like" evidence="2">
    <location>
        <begin position="41"/>
        <end position="205"/>
    </location>
</feature>
<gene>
    <name evidence="3" type="primary">35</name>
    <name evidence="3" type="ORF">SEA_SCHUBERT_35</name>
</gene>
<dbReference type="Gene3D" id="3.90.320.10">
    <property type="match status" value="1"/>
</dbReference>
<organism evidence="3 4">
    <name type="scientific">Microbacterium phage Schubert</name>
    <dbReference type="NCBI Taxonomy" id="2500787"/>
    <lineage>
        <taxon>Viruses</taxon>
        <taxon>Duplodnaviria</taxon>
        <taxon>Heunggongvirae</taxon>
        <taxon>Uroviricota</taxon>
        <taxon>Caudoviricetes</taxon>
        <taxon>Schubertvirus</taxon>
        <taxon>Schubertvirus schubert</taxon>
    </lineage>
</organism>
<evidence type="ECO:0000256" key="1">
    <source>
        <dbReference type="SAM" id="MobiDB-lite"/>
    </source>
</evidence>
<reference evidence="3 4" key="1">
    <citation type="submission" date="2018-12" db="EMBL/GenBank/DDBJ databases">
        <authorList>
            <person name="Lauer M.J."/>
            <person name="Adewumi O.M."/>
            <person name="Alachi P."/>
            <person name="Anderson S.J."/>
            <person name="Bakarey A.S."/>
            <person name="Beyer A.R."/>
            <person name="Biederman W.H."/>
            <person name="Bollivar D.W."/>
            <person name="Butela K.A."/>
            <person name="Byrum C.A."/>
            <person name="Caughron J.E."/>
            <person name="Coleman S.T."/>
            <person name="Collins D.P."/>
            <person name="Cresawn S.G."/>
            <person name="Dougan K.E."/>
            <person name="Duffy I."/>
            <person name="Eivazova E.R."/>
            <person name="Engstrom E.M."/>
            <person name="Fallest-Strobl P.C."/>
            <person name="Godde J.S."/>
            <person name="Gogarten J.P."/>
            <person name="Hammer B.W."/>
            <person name="Heller D.M."/>
            <person name="Lee J.S."/>
            <person name="Leonard J.E."/>
            <person name="Long J.A."/>
            <person name="Mastrapaolo M.D."/>
            <person name="Mathur V."/>
            <person name="Mesich B.L."/>
            <person name="Mitchell J.C."/>
            <person name="Moore R."/>
            <person name="Pandey S."/>
            <person name="Pollack M.J."/>
            <person name="Popolizio T.R."/>
            <person name="Porter M.L."/>
            <person name="Reid N.M."/>
            <person name="Salvitti L.R."/>
            <person name="Sayre B.L."/>
            <person name="Schrock T.A."/>
            <person name="Sconiers W.B."/>
            <person name="Sheehy R."/>
            <person name="Shows K.H."/>
            <person name="Sprangers S.A."/>
            <person name="Sprenkle A.B."/>
            <person name="Swerdlow S.J."/>
            <person name="Theoret J.R."/>
            <person name="Thompson K.M."/>
            <person name="Tibbetts T.J."/>
            <person name="Tigges M."/>
            <person name="Van A.R."/>
            <person name="Washington J.M."/>
            <person name="Windsor E.J."/>
            <person name="Wingfield D.L."/>
            <person name="Yoon E.J."/>
            <person name="Garlena R.A."/>
            <person name="Russell D.A."/>
            <person name="Pope W.H."/>
            <person name="Jacobs-Sera D."/>
            <person name="Hatfull G.F."/>
        </authorList>
    </citation>
    <scope>NUCLEOTIDE SEQUENCE [LARGE SCALE GENOMIC DNA]</scope>
</reference>
<keyword evidence="3" id="KW-0378">Hydrolase</keyword>
<keyword evidence="4" id="KW-1185">Reference proteome</keyword>
<dbReference type="GeneID" id="55010214"/>
<evidence type="ECO:0000313" key="4">
    <source>
        <dbReference type="Proteomes" id="UP000287712"/>
    </source>
</evidence>
<dbReference type="InterPro" id="IPR038726">
    <property type="entry name" value="PDDEXK_AddAB-type"/>
</dbReference>
<dbReference type="KEGG" id="vg:55010214"/>
<protein>
    <submittedName>
        <fullName evidence="3">Cas4-like exonuclease</fullName>
    </submittedName>
</protein>
<proteinExistence type="predicted"/>
<dbReference type="Pfam" id="PF12705">
    <property type="entry name" value="PDDEXK_1"/>
    <property type="match status" value="1"/>
</dbReference>
<evidence type="ECO:0000259" key="2">
    <source>
        <dbReference type="Pfam" id="PF12705"/>
    </source>
</evidence>
<dbReference type="Proteomes" id="UP000287712">
    <property type="component" value="Segment"/>
</dbReference>
<dbReference type="EMBL" id="MK308637">
    <property type="protein sequence ID" value="AZV01742.1"/>
    <property type="molecule type" value="Genomic_DNA"/>
</dbReference>
<dbReference type="RefSeq" id="YP_009818867.1">
    <property type="nucleotide sequence ID" value="NC_048144.1"/>
</dbReference>